<dbReference type="InterPro" id="IPR008271">
    <property type="entry name" value="Ser/Thr_kinase_AS"/>
</dbReference>
<dbReference type="EMBL" id="JALJOQ010000058">
    <property type="protein sequence ID" value="KAK9803523.1"/>
    <property type="molecule type" value="Genomic_DNA"/>
</dbReference>
<keyword evidence="4" id="KW-0418">Kinase</keyword>
<keyword evidence="11" id="KW-1185">Reference proteome</keyword>
<dbReference type="InterPro" id="IPR011009">
    <property type="entry name" value="Kinase-like_dom_sf"/>
</dbReference>
<dbReference type="PROSITE" id="PS00107">
    <property type="entry name" value="PROTEIN_KINASE_ATP"/>
    <property type="match status" value="1"/>
</dbReference>
<feature type="binding site" evidence="6">
    <location>
        <position position="841"/>
    </location>
    <ligand>
        <name>ATP</name>
        <dbReference type="ChEBI" id="CHEBI:30616"/>
    </ligand>
</feature>
<dbReference type="PROSITE" id="PS50011">
    <property type="entry name" value="PROTEIN_KINASE_DOM"/>
    <property type="match status" value="1"/>
</dbReference>
<name>A0AAW1P0H3_9CHLO</name>
<keyword evidence="5 6" id="KW-0067">ATP-binding</keyword>
<feature type="signal peptide" evidence="8">
    <location>
        <begin position="1"/>
        <end position="29"/>
    </location>
</feature>
<evidence type="ECO:0000256" key="4">
    <source>
        <dbReference type="ARBA" id="ARBA00022777"/>
    </source>
</evidence>
<comment type="caution">
    <text evidence="10">The sequence shown here is derived from an EMBL/GenBank/DDBJ whole genome shotgun (WGS) entry which is preliminary data.</text>
</comment>
<feature type="chain" id="PRO_5043766259" description="Protein kinase domain-containing protein" evidence="8">
    <location>
        <begin position="30"/>
        <end position="1071"/>
    </location>
</feature>
<keyword evidence="7" id="KW-0472">Membrane</keyword>
<dbReference type="GO" id="GO:0004674">
    <property type="term" value="F:protein serine/threonine kinase activity"/>
    <property type="evidence" value="ECO:0007669"/>
    <property type="project" value="UniProtKB-KW"/>
</dbReference>
<evidence type="ECO:0000313" key="10">
    <source>
        <dbReference type="EMBL" id="KAK9803523.1"/>
    </source>
</evidence>
<dbReference type="InterPro" id="IPR001245">
    <property type="entry name" value="Ser-Thr/Tyr_kinase_cat_dom"/>
</dbReference>
<dbReference type="AlphaFoldDB" id="A0AAW1P0H3"/>
<keyword evidence="7" id="KW-1133">Transmembrane helix</keyword>
<dbReference type="PANTHER" id="PTHR44329">
    <property type="entry name" value="SERINE/THREONINE-PROTEIN KINASE TNNI3K-RELATED"/>
    <property type="match status" value="1"/>
</dbReference>
<evidence type="ECO:0000259" key="9">
    <source>
        <dbReference type="PROSITE" id="PS50011"/>
    </source>
</evidence>
<keyword evidence="7" id="KW-0812">Transmembrane</keyword>
<feature type="transmembrane region" description="Helical" evidence="7">
    <location>
        <begin position="513"/>
        <end position="536"/>
    </location>
</feature>
<dbReference type="Proteomes" id="UP001465755">
    <property type="component" value="Unassembled WGS sequence"/>
</dbReference>
<evidence type="ECO:0000313" key="11">
    <source>
        <dbReference type="Proteomes" id="UP001465755"/>
    </source>
</evidence>
<dbReference type="Pfam" id="PF07714">
    <property type="entry name" value="PK_Tyr_Ser-Thr"/>
    <property type="match status" value="1"/>
</dbReference>
<feature type="domain" description="Protein kinase" evidence="9">
    <location>
        <begin position="813"/>
        <end position="1065"/>
    </location>
</feature>
<dbReference type="Gene3D" id="1.10.510.10">
    <property type="entry name" value="Transferase(Phosphotransferase) domain 1"/>
    <property type="match status" value="1"/>
</dbReference>
<dbReference type="InterPro" id="IPR051681">
    <property type="entry name" value="Ser/Thr_Kinases-Pseudokinases"/>
</dbReference>
<dbReference type="PANTHER" id="PTHR44329:SF288">
    <property type="entry name" value="MITOGEN-ACTIVATED PROTEIN KINASE KINASE KINASE 20"/>
    <property type="match status" value="1"/>
</dbReference>
<dbReference type="InterPro" id="IPR000719">
    <property type="entry name" value="Prot_kinase_dom"/>
</dbReference>
<evidence type="ECO:0000256" key="1">
    <source>
        <dbReference type="ARBA" id="ARBA00022527"/>
    </source>
</evidence>
<dbReference type="GO" id="GO:0005524">
    <property type="term" value="F:ATP binding"/>
    <property type="evidence" value="ECO:0007669"/>
    <property type="project" value="UniProtKB-UniRule"/>
</dbReference>
<organism evidence="10 11">
    <name type="scientific">Symbiochloris irregularis</name>
    <dbReference type="NCBI Taxonomy" id="706552"/>
    <lineage>
        <taxon>Eukaryota</taxon>
        <taxon>Viridiplantae</taxon>
        <taxon>Chlorophyta</taxon>
        <taxon>core chlorophytes</taxon>
        <taxon>Trebouxiophyceae</taxon>
        <taxon>Trebouxiales</taxon>
        <taxon>Trebouxiaceae</taxon>
        <taxon>Symbiochloris</taxon>
    </lineage>
</organism>
<dbReference type="SMART" id="SM00220">
    <property type="entry name" value="S_TKc"/>
    <property type="match status" value="1"/>
</dbReference>
<dbReference type="SUPFAM" id="SSF56112">
    <property type="entry name" value="Protein kinase-like (PK-like)"/>
    <property type="match status" value="1"/>
</dbReference>
<evidence type="ECO:0000256" key="7">
    <source>
        <dbReference type="SAM" id="Phobius"/>
    </source>
</evidence>
<reference evidence="10 11" key="1">
    <citation type="journal article" date="2024" name="Nat. Commun.">
        <title>Phylogenomics reveals the evolutionary origins of lichenization in chlorophyte algae.</title>
        <authorList>
            <person name="Puginier C."/>
            <person name="Libourel C."/>
            <person name="Otte J."/>
            <person name="Skaloud P."/>
            <person name="Haon M."/>
            <person name="Grisel S."/>
            <person name="Petersen M."/>
            <person name="Berrin J.G."/>
            <person name="Delaux P.M."/>
            <person name="Dal Grande F."/>
            <person name="Keller J."/>
        </authorList>
    </citation>
    <scope>NUCLEOTIDE SEQUENCE [LARGE SCALE GENOMIC DNA]</scope>
    <source>
        <strain evidence="10 11">SAG 2036</strain>
    </source>
</reference>
<accession>A0AAW1P0H3</accession>
<dbReference type="PROSITE" id="PS00108">
    <property type="entry name" value="PROTEIN_KINASE_ST"/>
    <property type="match status" value="1"/>
</dbReference>
<keyword evidence="8" id="KW-0732">Signal</keyword>
<evidence type="ECO:0000256" key="8">
    <source>
        <dbReference type="SAM" id="SignalP"/>
    </source>
</evidence>
<keyword evidence="3 6" id="KW-0547">Nucleotide-binding</keyword>
<gene>
    <name evidence="10" type="ORF">WJX73_002438</name>
</gene>
<proteinExistence type="predicted"/>
<keyword evidence="1" id="KW-0723">Serine/threonine-protein kinase</keyword>
<evidence type="ECO:0000256" key="5">
    <source>
        <dbReference type="ARBA" id="ARBA00022840"/>
    </source>
</evidence>
<dbReference type="InterPro" id="IPR017441">
    <property type="entry name" value="Protein_kinase_ATP_BS"/>
</dbReference>
<evidence type="ECO:0000256" key="6">
    <source>
        <dbReference type="PROSITE-ProRule" id="PRU10141"/>
    </source>
</evidence>
<evidence type="ECO:0000256" key="3">
    <source>
        <dbReference type="ARBA" id="ARBA00022741"/>
    </source>
</evidence>
<evidence type="ECO:0000256" key="2">
    <source>
        <dbReference type="ARBA" id="ARBA00022679"/>
    </source>
</evidence>
<protein>
    <recommendedName>
        <fullName evidence="9">Protein kinase domain-containing protein</fullName>
    </recommendedName>
</protein>
<dbReference type="CDD" id="cd13999">
    <property type="entry name" value="STKc_MAP3K-like"/>
    <property type="match status" value="1"/>
</dbReference>
<sequence>MAPHSVSKSVLPGLLLVLALAGVTQPAEADVSAVSKARWLRAQAPYLYNQGVGLGYNNSAGVTLFPQGQAVTVPNGCTHIGGSPPGYNEFPNVTVHMTEYVGRWRHPTLGNIFGKASADNCGPCNNTCPCNLSEGRSFGYFPEPNASPYGFGDTNDHYGFEATAQQFDYPFSSNWSYPQDTFDILLQPETSDGFEYAWVPLSEAVNSSETFQIEGNAPCCIPLSEDDRDNIYSDNHNTSWVWYDSSFRPTGENITGSLMGTCNLAAQEAAFTWYAFAYRHVPGDAEPMVLITRSTSSGSASALTANAQAVFSAPNAILQPLPLGGSSSNFQPMNFTANWTSATELVSAFPANYALANQCRSTVTTGNNESSTYVPAWYSGGAINGTDVPAPWAIAALQPAKISILLYNTQGPNIFGDYSYDYTFAPSGETASQTSEDGHFLFQLNGLTPCCIASMVPSTNETDDMVSVGDVIGWCDPVQHTAAITWLGRTVQQDFDDARMLNVVLTRLPGPDYSGLIAGVVIGGVAAIALTAILLYSMRWSARSYRFRSYKRLIEDHVHTLVLGLRSEHMLPYGSKRKGDAADEIDVEDGTRVALANDRFFNLLPFVNRMPRNQFYANLSSSVAHGCLDSWTGFRGTHPKKMNHGVLDHRFDGKSAQALAYAILKHESLWSATDRAIVQQWPKGSKGRRRIIADIEDILSSPDTTDFLEGLDQEPLYADEINSRGCWTMLARLLCCALPPHRISNKEFTDGTSAYDSTNDDALTGDSSYMTGDSDAFSQRKQPADILSGILKELQLSDWEIRAAELEIMKHPDGSNVVLGAGAFGQVFKAKWNGVQTVAVKQLIQSTSDKAKTDFLREVAILKKLRAENVVRFLGVSADQEQTQLVTEFMAGGDLFHAMQSDRRRSEFNWYNTGRRVALDVARGLAFLHSQQIVHFDMKSPNILLARDLTAKIADVGLAKIMQNDLFTNVSAIGTMSWAAPELLTGMGDVSAKVDVYSEGVVLWEIVTQETPRFGTSWWRAPRIPEECPQWVADLIEQCMSPDPSKRPTSREVYQRLQSGAQTNLQQQESM</sequence>
<keyword evidence="2" id="KW-0808">Transferase</keyword>